<dbReference type="GO" id="GO:0005886">
    <property type="term" value="C:plasma membrane"/>
    <property type="evidence" value="ECO:0007669"/>
    <property type="project" value="UniProtKB-SubCell"/>
</dbReference>
<dbReference type="InterPro" id="IPR005702">
    <property type="entry name" value="Wzc-like_C"/>
</dbReference>
<evidence type="ECO:0000313" key="21">
    <source>
        <dbReference type="EMBL" id="QXL88050.1"/>
    </source>
</evidence>
<feature type="transmembrane region" description="Helical" evidence="17">
    <location>
        <begin position="31"/>
        <end position="49"/>
    </location>
</feature>
<gene>
    <name evidence="21" type="ORF">KUL25_00560</name>
</gene>
<evidence type="ECO:0000256" key="13">
    <source>
        <dbReference type="ARBA" id="ARBA00023136"/>
    </source>
</evidence>
<evidence type="ECO:0000256" key="1">
    <source>
        <dbReference type="ARBA" id="ARBA00004429"/>
    </source>
</evidence>
<dbReference type="Pfam" id="PF13614">
    <property type="entry name" value="AAA_31"/>
    <property type="match status" value="1"/>
</dbReference>
<evidence type="ECO:0000256" key="16">
    <source>
        <dbReference type="SAM" id="Coils"/>
    </source>
</evidence>
<dbReference type="InterPro" id="IPR032807">
    <property type="entry name" value="GNVR"/>
</dbReference>
<dbReference type="AlphaFoldDB" id="A0A975TV49"/>
<evidence type="ECO:0000256" key="11">
    <source>
        <dbReference type="ARBA" id="ARBA00022840"/>
    </source>
</evidence>
<keyword evidence="9" id="KW-0547">Nucleotide-binding</keyword>
<evidence type="ECO:0000256" key="9">
    <source>
        <dbReference type="ARBA" id="ARBA00022741"/>
    </source>
</evidence>
<comment type="catalytic activity">
    <reaction evidence="15">
        <text>L-tyrosyl-[protein] + ATP = O-phospho-L-tyrosyl-[protein] + ADP + H(+)</text>
        <dbReference type="Rhea" id="RHEA:10596"/>
        <dbReference type="Rhea" id="RHEA-COMP:10136"/>
        <dbReference type="Rhea" id="RHEA-COMP:20101"/>
        <dbReference type="ChEBI" id="CHEBI:15378"/>
        <dbReference type="ChEBI" id="CHEBI:30616"/>
        <dbReference type="ChEBI" id="CHEBI:46858"/>
        <dbReference type="ChEBI" id="CHEBI:61978"/>
        <dbReference type="ChEBI" id="CHEBI:456216"/>
        <dbReference type="EC" id="2.7.10.2"/>
    </reaction>
</comment>
<comment type="similarity">
    <text evidence="3">Belongs to the etk/wzc family.</text>
</comment>
<feature type="domain" description="Tyrosine-protein kinase G-rich" evidence="20">
    <location>
        <begin position="362"/>
        <end position="434"/>
    </location>
</feature>
<evidence type="ECO:0000256" key="7">
    <source>
        <dbReference type="ARBA" id="ARBA00022679"/>
    </source>
</evidence>
<dbReference type="PANTHER" id="PTHR32309:SF13">
    <property type="entry name" value="FERRIC ENTEROBACTIN TRANSPORT PROTEIN FEPE"/>
    <property type="match status" value="1"/>
</dbReference>
<keyword evidence="10" id="KW-0418">Kinase</keyword>
<dbReference type="InterPro" id="IPR025669">
    <property type="entry name" value="AAA_dom"/>
</dbReference>
<evidence type="ECO:0000259" key="18">
    <source>
        <dbReference type="Pfam" id="PF02706"/>
    </source>
</evidence>
<feature type="transmembrane region" description="Helical" evidence="17">
    <location>
        <begin position="411"/>
        <end position="432"/>
    </location>
</feature>
<evidence type="ECO:0000259" key="19">
    <source>
        <dbReference type="Pfam" id="PF13614"/>
    </source>
</evidence>
<keyword evidence="5" id="KW-1003">Cell membrane</keyword>
<accession>A0A975TV49</accession>
<evidence type="ECO:0000256" key="15">
    <source>
        <dbReference type="ARBA" id="ARBA00051245"/>
    </source>
</evidence>
<dbReference type="PANTHER" id="PTHR32309">
    <property type="entry name" value="TYROSINE-PROTEIN KINASE"/>
    <property type="match status" value="1"/>
</dbReference>
<keyword evidence="7" id="KW-0808">Transferase</keyword>
<keyword evidence="16" id="KW-0175">Coiled coil</keyword>
<organism evidence="21">
    <name type="scientific">Gymnodinialimonas phycosphaerae</name>
    <dbReference type="NCBI Taxonomy" id="2841589"/>
    <lineage>
        <taxon>Bacteria</taxon>
        <taxon>Pseudomonadati</taxon>
        <taxon>Pseudomonadota</taxon>
        <taxon>Alphaproteobacteria</taxon>
        <taxon>Rhodobacterales</taxon>
        <taxon>Paracoccaceae</taxon>
        <taxon>Gymnodinialimonas</taxon>
    </lineage>
</organism>
<evidence type="ECO:0000256" key="17">
    <source>
        <dbReference type="SAM" id="Phobius"/>
    </source>
</evidence>
<keyword evidence="6" id="KW-0997">Cell inner membrane</keyword>
<dbReference type="SUPFAM" id="SSF52540">
    <property type="entry name" value="P-loop containing nucleoside triphosphate hydrolases"/>
    <property type="match status" value="1"/>
</dbReference>
<dbReference type="Pfam" id="PF13807">
    <property type="entry name" value="GNVR"/>
    <property type="match status" value="1"/>
</dbReference>
<dbReference type="EMBL" id="CP078073">
    <property type="protein sequence ID" value="QXL88050.1"/>
    <property type="molecule type" value="Genomic_DNA"/>
</dbReference>
<evidence type="ECO:0000259" key="20">
    <source>
        <dbReference type="Pfam" id="PF13807"/>
    </source>
</evidence>
<dbReference type="InterPro" id="IPR027417">
    <property type="entry name" value="P-loop_NTPase"/>
</dbReference>
<sequence>MMTRAAEATSNQASDEIDLMALLGVLWRGKLWIMLVAAIFGALAIFYGTRVAVPMYPARVTLAMDAQQQQVIGDIESIFGGGDVSPFTMNTEFEILRSRTLIGRLVDEMNLTEDPEFNPFLAEPGLLTRLRMSWTDWEPTPPDPDRLRNRVIDRVIGRLSISNIRLSMAFNVEITTTDPTKSMDMVNTLAEIYIDNQIRRKLDQAQRAIQFLSERTTELEASVEALEQDLARRMEESDVIDAELLQAQNIQLRDLRSRVEDAQVRLAEDRSLQVAIAEADDFEALVTLLEGTRDTRFIGIIQRYRAGRLGEEATRVALEGIADDLENDIRRTQIQLASLQASADELSSQLALQSDELIAIQQLEREVEASRLLYETFLTRLQEASIQQGLETADSSVLSAAVPRGRSSPRIVRLTAVALFLGGVIGAAIAMFREWRFAGFRTTDEVRSITGSSVLGALPSMAVRGRKEVLKYLKDKPNSVFAESVRNLRTSILMVNPDKEPQVILVTSSIPGEGKTTMSLSLARYMGSLEGRRVLLLEADIRRQTLRAYVDDERPEGVKLLDVLLGKARLENADLFDADLGVEVLMGSGGEYNAADLFESRRFGDLITRLRDTYDHIIIDSPPVLAVPDARVLTRYADATIFAIRWGHTSRTQVRQGLDMLDSVGHPADGTVLTQVDQRKMKSYGYGGQYGYDGYSSGYYAKD</sequence>
<dbReference type="InterPro" id="IPR003856">
    <property type="entry name" value="LPS_length_determ_N"/>
</dbReference>
<dbReference type="CDD" id="cd05387">
    <property type="entry name" value="BY-kinase"/>
    <property type="match status" value="1"/>
</dbReference>
<evidence type="ECO:0000256" key="12">
    <source>
        <dbReference type="ARBA" id="ARBA00022989"/>
    </source>
</evidence>
<keyword evidence="12 17" id="KW-1133">Transmembrane helix</keyword>
<evidence type="ECO:0000256" key="5">
    <source>
        <dbReference type="ARBA" id="ARBA00022475"/>
    </source>
</evidence>
<feature type="coiled-coil region" evidence="16">
    <location>
        <begin position="195"/>
        <end position="272"/>
    </location>
</feature>
<dbReference type="Gene3D" id="3.40.50.300">
    <property type="entry name" value="P-loop containing nucleotide triphosphate hydrolases"/>
    <property type="match status" value="1"/>
</dbReference>
<feature type="domain" description="AAA" evidence="19">
    <location>
        <begin position="503"/>
        <end position="652"/>
    </location>
</feature>
<dbReference type="EC" id="2.7.10.2" evidence="4"/>
<comment type="subcellular location">
    <subcellularLocation>
        <location evidence="1">Cell inner membrane</location>
        <topology evidence="1">Multi-pass membrane protein</topology>
    </subcellularLocation>
</comment>
<reference evidence="21" key="1">
    <citation type="submission" date="2021-07" db="EMBL/GenBank/DDBJ databases">
        <title>Karlodiniumbacter phycospheric gen. nov., sp. nov., a phycosphere bacterium isolated from karlodinium veneficum.</title>
        <authorList>
            <person name="Peng Y."/>
            <person name="Jiang L."/>
            <person name="Lee J."/>
        </authorList>
    </citation>
    <scope>NUCLEOTIDE SEQUENCE</scope>
    <source>
        <strain evidence="21">N5</strain>
    </source>
</reference>
<evidence type="ECO:0000256" key="8">
    <source>
        <dbReference type="ARBA" id="ARBA00022692"/>
    </source>
</evidence>
<comment type="similarity">
    <text evidence="2">Belongs to the CpsD/CapB family.</text>
</comment>
<evidence type="ECO:0000256" key="10">
    <source>
        <dbReference type="ARBA" id="ARBA00022777"/>
    </source>
</evidence>
<proteinExistence type="inferred from homology"/>
<keyword evidence="8 17" id="KW-0812">Transmembrane</keyword>
<evidence type="ECO:0000256" key="3">
    <source>
        <dbReference type="ARBA" id="ARBA00008883"/>
    </source>
</evidence>
<keyword evidence="13 17" id="KW-0472">Membrane</keyword>
<protein>
    <recommendedName>
        <fullName evidence="4">non-specific protein-tyrosine kinase</fullName>
        <ecNumber evidence="4">2.7.10.2</ecNumber>
    </recommendedName>
</protein>
<evidence type="ECO:0000256" key="6">
    <source>
        <dbReference type="ARBA" id="ARBA00022519"/>
    </source>
</evidence>
<dbReference type="Pfam" id="PF02706">
    <property type="entry name" value="Wzz"/>
    <property type="match status" value="1"/>
</dbReference>
<dbReference type="GO" id="GO:0004713">
    <property type="term" value="F:protein tyrosine kinase activity"/>
    <property type="evidence" value="ECO:0007669"/>
    <property type="project" value="TreeGrafter"/>
</dbReference>
<evidence type="ECO:0000256" key="2">
    <source>
        <dbReference type="ARBA" id="ARBA00007316"/>
    </source>
</evidence>
<dbReference type="InterPro" id="IPR050445">
    <property type="entry name" value="Bact_polysacc_biosynth/exp"/>
</dbReference>
<evidence type="ECO:0000256" key="14">
    <source>
        <dbReference type="ARBA" id="ARBA00023137"/>
    </source>
</evidence>
<evidence type="ECO:0000256" key="4">
    <source>
        <dbReference type="ARBA" id="ARBA00011903"/>
    </source>
</evidence>
<keyword evidence="11" id="KW-0067">ATP-binding</keyword>
<feature type="domain" description="Polysaccharide chain length determinant N-terminal" evidence="18">
    <location>
        <begin position="15"/>
        <end position="108"/>
    </location>
</feature>
<keyword evidence="14" id="KW-0829">Tyrosine-protein kinase</keyword>
<feature type="coiled-coil region" evidence="16">
    <location>
        <begin position="315"/>
        <end position="356"/>
    </location>
</feature>
<name>A0A975TV49_9RHOB</name>